<dbReference type="HOGENOM" id="CLU_023205_2_1_1"/>
<reference evidence="4" key="1">
    <citation type="journal article" date="2014" name="Proc. Natl. Acad. Sci. U.S.A.">
        <title>Extensive sampling of basidiomycete genomes demonstrates inadequacy of the white-rot/brown-rot paradigm for wood decay fungi.</title>
        <authorList>
            <person name="Riley R."/>
            <person name="Salamov A.A."/>
            <person name="Brown D.W."/>
            <person name="Nagy L.G."/>
            <person name="Floudas D."/>
            <person name="Held B.W."/>
            <person name="Levasseur A."/>
            <person name="Lombard V."/>
            <person name="Morin E."/>
            <person name="Otillar R."/>
            <person name="Lindquist E.A."/>
            <person name="Sun H."/>
            <person name="LaButti K.M."/>
            <person name="Schmutz J."/>
            <person name="Jabbour D."/>
            <person name="Luo H."/>
            <person name="Baker S.E."/>
            <person name="Pisabarro A.G."/>
            <person name="Walton J.D."/>
            <person name="Blanchette R.A."/>
            <person name="Henrissat B."/>
            <person name="Martin F."/>
            <person name="Cullen D."/>
            <person name="Hibbett D.S."/>
            <person name="Grigoriev I.V."/>
        </authorList>
    </citation>
    <scope>NUCLEOTIDE SEQUENCE [LARGE SCALE GENOMIC DNA]</scope>
    <source>
        <strain evidence="4">FD-172 SS1</strain>
    </source>
</reference>
<dbReference type="PANTHER" id="PTHR43625">
    <property type="entry name" value="AFLATOXIN B1 ALDEHYDE REDUCTASE"/>
    <property type="match status" value="1"/>
</dbReference>
<name>A0A067MTI7_BOTB1</name>
<gene>
    <name evidence="3" type="ORF">BOTBODRAFT_29336</name>
</gene>
<dbReference type="OrthoDB" id="37537at2759"/>
<dbReference type="GO" id="GO:0016491">
    <property type="term" value="F:oxidoreductase activity"/>
    <property type="evidence" value="ECO:0007669"/>
    <property type="project" value="UniProtKB-KW"/>
</dbReference>
<dbReference type="EMBL" id="KL198022">
    <property type="protein sequence ID" value="KDQ18025.1"/>
    <property type="molecule type" value="Genomic_DNA"/>
</dbReference>
<dbReference type="SUPFAM" id="SSF51430">
    <property type="entry name" value="NAD(P)-linked oxidoreductase"/>
    <property type="match status" value="1"/>
</dbReference>
<protein>
    <recommendedName>
        <fullName evidence="2">NADP-dependent oxidoreductase domain-containing protein</fullName>
    </recommendedName>
</protein>
<dbReference type="InParanoid" id="A0A067MTI7"/>
<feature type="domain" description="NADP-dependent oxidoreductase" evidence="2">
    <location>
        <begin position="3"/>
        <end position="294"/>
    </location>
</feature>
<evidence type="ECO:0000256" key="1">
    <source>
        <dbReference type="ARBA" id="ARBA00023002"/>
    </source>
</evidence>
<dbReference type="CDD" id="cd19077">
    <property type="entry name" value="AKR_AKR8A1-2"/>
    <property type="match status" value="1"/>
</dbReference>
<evidence type="ECO:0000259" key="2">
    <source>
        <dbReference type="Pfam" id="PF00248"/>
    </source>
</evidence>
<keyword evidence="1" id="KW-0560">Oxidoreductase</keyword>
<dbReference type="InterPro" id="IPR050791">
    <property type="entry name" value="Aldo-Keto_reductase"/>
</dbReference>
<sequence length="314" mass="34630">MTTWKPEPNPDEEAFEAIKAAIDKAGPDIKMILNSGEFYGINPRTANLALVNRFFTKYPEYADRAFLSVKGGTREDSLEADASEANLRRSVDTINEHLGGAKRMDLFECARVDPKIPIEEIITTLAKLVKEGKFDHIGMSECSAATLRRAHKVHPIAAVEIEVSLWAYEEETKKVIATAEELGITVIAYSPLGHGLLTGTMSLDMVDKDDWRRHLDRFQEDSIKHNLEIVEAIATIARRKGISSAQLSIAWVSSRGAHVIPIPGSSNVSRTKENLNAAGIELSTKDLEEIDNLLASVEVKGTRGSSQMNPHLWG</sequence>
<dbReference type="InterPro" id="IPR023210">
    <property type="entry name" value="NADP_OxRdtase_dom"/>
</dbReference>
<accession>A0A067MTI7</accession>
<dbReference type="Gene3D" id="3.20.20.100">
    <property type="entry name" value="NADP-dependent oxidoreductase domain"/>
    <property type="match status" value="1"/>
</dbReference>
<evidence type="ECO:0000313" key="3">
    <source>
        <dbReference type="EMBL" id="KDQ18025.1"/>
    </source>
</evidence>
<proteinExistence type="predicted"/>
<dbReference type="Proteomes" id="UP000027195">
    <property type="component" value="Unassembled WGS sequence"/>
</dbReference>
<keyword evidence="4" id="KW-1185">Reference proteome</keyword>
<dbReference type="GO" id="GO:0005737">
    <property type="term" value="C:cytoplasm"/>
    <property type="evidence" value="ECO:0007669"/>
    <property type="project" value="TreeGrafter"/>
</dbReference>
<dbReference type="STRING" id="930990.A0A067MTI7"/>
<dbReference type="AlphaFoldDB" id="A0A067MTI7"/>
<dbReference type="Pfam" id="PF00248">
    <property type="entry name" value="Aldo_ket_red"/>
    <property type="match status" value="1"/>
</dbReference>
<dbReference type="FunCoup" id="A0A067MTI7">
    <property type="interactions" value="293"/>
</dbReference>
<dbReference type="InterPro" id="IPR036812">
    <property type="entry name" value="NAD(P)_OxRdtase_dom_sf"/>
</dbReference>
<dbReference type="PANTHER" id="PTHR43625:SF78">
    <property type="entry name" value="PYRIDOXAL REDUCTASE-RELATED"/>
    <property type="match status" value="1"/>
</dbReference>
<organism evidence="3 4">
    <name type="scientific">Botryobasidium botryosum (strain FD-172 SS1)</name>
    <dbReference type="NCBI Taxonomy" id="930990"/>
    <lineage>
        <taxon>Eukaryota</taxon>
        <taxon>Fungi</taxon>
        <taxon>Dikarya</taxon>
        <taxon>Basidiomycota</taxon>
        <taxon>Agaricomycotina</taxon>
        <taxon>Agaricomycetes</taxon>
        <taxon>Cantharellales</taxon>
        <taxon>Botryobasidiaceae</taxon>
        <taxon>Botryobasidium</taxon>
    </lineage>
</organism>
<evidence type="ECO:0000313" key="4">
    <source>
        <dbReference type="Proteomes" id="UP000027195"/>
    </source>
</evidence>